<evidence type="ECO:0000256" key="7">
    <source>
        <dbReference type="PIRSR" id="PIRSR602401-1"/>
    </source>
</evidence>
<organism evidence="9 10">
    <name type="scientific">Periconia macrospinosa</name>
    <dbReference type="NCBI Taxonomy" id="97972"/>
    <lineage>
        <taxon>Eukaryota</taxon>
        <taxon>Fungi</taxon>
        <taxon>Dikarya</taxon>
        <taxon>Ascomycota</taxon>
        <taxon>Pezizomycotina</taxon>
        <taxon>Dothideomycetes</taxon>
        <taxon>Pleosporomycetidae</taxon>
        <taxon>Pleosporales</taxon>
        <taxon>Massarineae</taxon>
        <taxon>Periconiaceae</taxon>
        <taxon>Periconia</taxon>
    </lineage>
</organism>
<dbReference type="PANTHER" id="PTHR24305">
    <property type="entry name" value="CYTOCHROME P450"/>
    <property type="match status" value="1"/>
</dbReference>
<accession>A0A2V1DG40</accession>
<dbReference type="OrthoDB" id="6692864at2759"/>
<evidence type="ECO:0000256" key="4">
    <source>
        <dbReference type="ARBA" id="ARBA00023002"/>
    </source>
</evidence>
<dbReference type="AlphaFoldDB" id="A0A2V1DG40"/>
<dbReference type="InterPro" id="IPR002401">
    <property type="entry name" value="Cyt_P450_E_grp-I"/>
</dbReference>
<evidence type="ECO:0000256" key="1">
    <source>
        <dbReference type="ARBA" id="ARBA00001971"/>
    </source>
</evidence>
<keyword evidence="5 7" id="KW-0408">Iron</keyword>
<dbReference type="PRINTS" id="PR00463">
    <property type="entry name" value="EP450I"/>
</dbReference>
<dbReference type="Gene3D" id="1.10.630.10">
    <property type="entry name" value="Cytochrome P450"/>
    <property type="match status" value="1"/>
</dbReference>
<dbReference type="Pfam" id="PF00067">
    <property type="entry name" value="p450"/>
    <property type="match status" value="1"/>
</dbReference>
<dbReference type="PRINTS" id="PR00385">
    <property type="entry name" value="P450"/>
</dbReference>
<dbReference type="InterPro" id="IPR001128">
    <property type="entry name" value="Cyt_P450"/>
</dbReference>
<comment type="cofactor">
    <cofactor evidence="1 7">
        <name>heme</name>
        <dbReference type="ChEBI" id="CHEBI:30413"/>
    </cofactor>
</comment>
<dbReference type="EMBL" id="KZ805446">
    <property type="protein sequence ID" value="PVH97070.1"/>
    <property type="molecule type" value="Genomic_DNA"/>
</dbReference>
<keyword evidence="3 7" id="KW-0479">Metal-binding</keyword>
<comment type="similarity">
    <text evidence="2">Belongs to the cytochrome P450 family.</text>
</comment>
<evidence type="ECO:0000313" key="9">
    <source>
        <dbReference type="EMBL" id="PVH97070.1"/>
    </source>
</evidence>
<evidence type="ECO:0000313" key="10">
    <source>
        <dbReference type="Proteomes" id="UP000244855"/>
    </source>
</evidence>
<evidence type="ECO:0000256" key="6">
    <source>
        <dbReference type="ARBA" id="ARBA00023033"/>
    </source>
</evidence>
<name>A0A2V1DG40_9PLEO</name>
<keyword evidence="8" id="KW-0472">Membrane</keyword>
<evidence type="ECO:0000256" key="2">
    <source>
        <dbReference type="ARBA" id="ARBA00010617"/>
    </source>
</evidence>
<protein>
    <submittedName>
        <fullName evidence="9">Benzoate 4-monooxygenase</fullName>
    </submittedName>
</protein>
<dbReference type="GO" id="GO:0005506">
    <property type="term" value="F:iron ion binding"/>
    <property type="evidence" value="ECO:0007669"/>
    <property type="project" value="InterPro"/>
</dbReference>
<keyword evidence="8" id="KW-0812">Transmembrane</keyword>
<dbReference type="Proteomes" id="UP000244855">
    <property type="component" value="Unassembled WGS sequence"/>
</dbReference>
<dbReference type="GO" id="GO:0016705">
    <property type="term" value="F:oxidoreductase activity, acting on paired donors, with incorporation or reduction of molecular oxygen"/>
    <property type="evidence" value="ECO:0007669"/>
    <property type="project" value="InterPro"/>
</dbReference>
<evidence type="ECO:0000256" key="5">
    <source>
        <dbReference type="ARBA" id="ARBA00023004"/>
    </source>
</evidence>
<keyword evidence="6 9" id="KW-0503">Monooxygenase</keyword>
<dbReference type="STRING" id="97972.A0A2V1DG40"/>
<keyword evidence="7" id="KW-0349">Heme</keyword>
<proteinExistence type="inferred from homology"/>
<dbReference type="GO" id="GO:0020037">
    <property type="term" value="F:heme binding"/>
    <property type="evidence" value="ECO:0007669"/>
    <property type="project" value="InterPro"/>
</dbReference>
<dbReference type="GO" id="GO:0004497">
    <property type="term" value="F:monooxygenase activity"/>
    <property type="evidence" value="ECO:0007669"/>
    <property type="project" value="UniProtKB-KW"/>
</dbReference>
<evidence type="ECO:0000256" key="8">
    <source>
        <dbReference type="SAM" id="Phobius"/>
    </source>
</evidence>
<dbReference type="CDD" id="cd11061">
    <property type="entry name" value="CYP67-like"/>
    <property type="match status" value="1"/>
</dbReference>
<feature type="transmembrane region" description="Helical" evidence="8">
    <location>
        <begin position="33"/>
        <end position="52"/>
    </location>
</feature>
<feature type="transmembrane region" description="Helical" evidence="8">
    <location>
        <begin position="64"/>
        <end position="84"/>
    </location>
</feature>
<feature type="binding site" description="axial binding residue" evidence="7">
    <location>
        <position position="477"/>
    </location>
    <ligand>
        <name>heme</name>
        <dbReference type="ChEBI" id="CHEBI:30413"/>
    </ligand>
    <ligandPart>
        <name>Fe</name>
        <dbReference type="ChEBI" id="CHEBI:18248"/>
    </ligandPart>
</feature>
<dbReference type="InterPro" id="IPR036396">
    <property type="entry name" value="Cyt_P450_sf"/>
</dbReference>
<gene>
    <name evidence="9" type="ORF">DM02DRAFT_533884</name>
</gene>
<dbReference type="InterPro" id="IPR050121">
    <property type="entry name" value="Cytochrome_P450_monoxygenase"/>
</dbReference>
<reference evidence="9 10" key="1">
    <citation type="journal article" date="2018" name="Sci. Rep.">
        <title>Comparative genomics provides insights into the lifestyle and reveals functional heterogeneity of dark septate endophytic fungi.</title>
        <authorList>
            <person name="Knapp D.G."/>
            <person name="Nemeth J.B."/>
            <person name="Barry K."/>
            <person name="Hainaut M."/>
            <person name="Henrissat B."/>
            <person name="Johnson J."/>
            <person name="Kuo A."/>
            <person name="Lim J.H.P."/>
            <person name="Lipzen A."/>
            <person name="Nolan M."/>
            <person name="Ohm R.A."/>
            <person name="Tamas L."/>
            <person name="Grigoriev I.V."/>
            <person name="Spatafora J.W."/>
            <person name="Nagy L.G."/>
            <person name="Kovacs G.M."/>
        </authorList>
    </citation>
    <scope>NUCLEOTIDE SEQUENCE [LARGE SCALE GENOMIC DNA]</scope>
    <source>
        <strain evidence="9 10">DSE2036</strain>
    </source>
</reference>
<dbReference type="SUPFAM" id="SSF48264">
    <property type="entry name" value="Cytochrome P450"/>
    <property type="match status" value="1"/>
</dbReference>
<sequence length="491" mass="56515">MDRRFYLVSILLGVLSEVALFSRGEWDRHAPDIVKAIMVFATGVSILLWRICNMPFSIAIVKTSKHGTAALLGLFGSMIIYRVFFHRLRSFPGPVSAKISAWWIFKESIPDLKFYITLRGLHERYGDFVRIKPREISICHPDAILDIHGPSRNVRKGEFYDQSHPHQTLQFTRDPAFHRKKRVVWDKAFQNKSVQDYMPRLKKHYGILMQHFASHAASEEPVNVTRSFMFLGFDLISELIFGNSFNMLSAGRAKPIIGEFVKGKKMAGFTMTSIWHFHLIKALPGIEKRLTQWMRWFCRALDKREDMDLDDPDFYTHLSQSETWEYDRPHEAQLAIVAGSDTVSTTLTNVCYYLCQFPEYQDQLYAEISTLPDEKGLIDDQHLVQKPLLMGIINETLRLNPPVPSGVERLTPPEGAVIAGRYIPGNTVVTTPTYSLQREKRAFVNPDDFIPERWSTRPELMLRKEAFIPFSYGAYNCAGKSLALTELRMIL</sequence>
<evidence type="ECO:0000256" key="3">
    <source>
        <dbReference type="ARBA" id="ARBA00022723"/>
    </source>
</evidence>
<keyword evidence="8" id="KW-1133">Transmembrane helix</keyword>
<keyword evidence="10" id="KW-1185">Reference proteome</keyword>
<keyword evidence="4" id="KW-0560">Oxidoreductase</keyword>
<dbReference type="PANTHER" id="PTHR24305:SF187">
    <property type="entry name" value="P450, PUTATIVE (EUROFUNG)-RELATED"/>
    <property type="match status" value="1"/>
</dbReference>